<keyword evidence="4" id="KW-1185">Reference proteome</keyword>
<reference evidence="3 4" key="1">
    <citation type="submission" date="2019-07" db="EMBL/GenBank/DDBJ databases">
        <title>Genomics analysis of Aphanomyces spp. identifies a new class of oomycete effector associated with host adaptation.</title>
        <authorList>
            <person name="Gaulin E."/>
        </authorList>
    </citation>
    <scope>NUCLEOTIDE SEQUENCE [LARGE SCALE GENOMIC DNA]</scope>
    <source>
        <strain evidence="3 4">ATCC 201684</strain>
    </source>
</reference>
<sequence length="800" mass="91275">MMDPMALLDFERRTGTSNQDLDEFVKKADAVARAVEQIKNGTFDPKNCDIPGYKTPEQEAAEEKARKKREEERKKREEEKKRQEKLDEKEAWWNRARLRFTVFDDDNDDESRADKAEAWANRIVAAYKSRDANDYSMWDKWEPKDPVTLEEKAQQDALLEKMRNEEFEKANPDFCTQFKEDLEKRQRSTQEKERQAAKFKKQGNVAYKRKQYDAAIKAYMDALLEAPFCPLILTNIAQAYMRLNAFDDAMEFCERALYVKPAHVKALSRKAAILHMRHNFDKAFAVIERAVAADETKNPDLMEQFFQIKVDYEDAHGRADLQKHLEQPHSLETWHLHTMQSLLEKLGDNDADQTPLLRAILPMLQSDHECKLLFRTSGSLLRICARLDDETPVDDDEKRAILECILSVAIDDSCTQHRLFLDVPFRQWIIDAISNNSSSHIDLLLNLLDECMNVKLWKTCIASNMPVLRGLLTMLTGKATADGAANLLFKASELESGRLILTTALVQPALSALLTTLAHPPSTTSLLHTVGLVHNLTNHAVFREIVATEANVPEQMTQRLVALLERRDNIVAKRTLAILLNLSLDASTRLRSDMAAANVHQHVLSWLERSTQGTSVALLSRLVSVLCRLHSLPSREIAAPAFLSALWRVFEQTQDRNEATWQLHAQLMCHFAWSQEVPTTKDFFEEHGCVTAMVKFLHGKRPLVAKEEAAAFERTVTNCTKCWISLLPTTPSTSKAITDNGGLELLVDLMSHMKDEKVARKNVAILLAKLCQRSDDIKERVRALRGIEMMLSICRDLKMQ</sequence>
<proteinExistence type="predicted"/>
<dbReference type="InterPro" id="IPR043195">
    <property type="entry name" value="TTC12"/>
</dbReference>
<dbReference type="InterPro" id="IPR016024">
    <property type="entry name" value="ARM-type_fold"/>
</dbReference>
<dbReference type="SMART" id="SM00028">
    <property type="entry name" value="TPR"/>
    <property type="match status" value="3"/>
</dbReference>
<dbReference type="VEuPathDB" id="FungiDB:AeMF1_011666"/>
<evidence type="ECO:0000256" key="1">
    <source>
        <dbReference type="PROSITE-ProRule" id="PRU00339"/>
    </source>
</evidence>
<name>A0A6G0WVF8_9STRA</name>
<dbReference type="SUPFAM" id="SSF48452">
    <property type="entry name" value="TPR-like"/>
    <property type="match status" value="2"/>
</dbReference>
<keyword evidence="1" id="KW-0802">TPR repeat</keyword>
<dbReference type="AlphaFoldDB" id="A0A6G0WVF8"/>
<dbReference type="PROSITE" id="PS50005">
    <property type="entry name" value="TPR"/>
    <property type="match status" value="1"/>
</dbReference>
<dbReference type="Gene3D" id="1.25.40.10">
    <property type="entry name" value="Tetratricopeptide repeat domain"/>
    <property type="match status" value="1"/>
</dbReference>
<accession>A0A6G0WVF8</accession>
<dbReference type="InterPro" id="IPR011989">
    <property type="entry name" value="ARM-like"/>
</dbReference>
<organism evidence="3 4">
    <name type="scientific">Aphanomyces euteiches</name>
    <dbReference type="NCBI Taxonomy" id="100861"/>
    <lineage>
        <taxon>Eukaryota</taxon>
        <taxon>Sar</taxon>
        <taxon>Stramenopiles</taxon>
        <taxon>Oomycota</taxon>
        <taxon>Saprolegniomycetes</taxon>
        <taxon>Saprolegniales</taxon>
        <taxon>Verrucalvaceae</taxon>
        <taxon>Aphanomyces</taxon>
    </lineage>
</organism>
<dbReference type="EMBL" id="VJMJ01000141">
    <property type="protein sequence ID" value="KAF0731540.1"/>
    <property type="molecule type" value="Genomic_DNA"/>
</dbReference>
<evidence type="ECO:0000256" key="2">
    <source>
        <dbReference type="SAM" id="MobiDB-lite"/>
    </source>
</evidence>
<dbReference type="GO" id="GO:0070286">
    <property type="term" value="P:axonemal dynein complex assembly"/>
    <property type="evidence" value="ECO:0007669"/>
    <property type="project" value="TreeGrafter"/>
</dbReference>
<protein>
    <submittedName>
        <fullName evidence="3">Uncharacterized protein</fullName>
    </submittedName>
</protein>
<dbReference type="GO" id="GO:0007288">
    <property type="term" value="P:sperm axoneme assembly"/>
    <property type="evidence" value="ECO:0007669"/>
    <property type="project" value="TreeGrafter"/>
</dbReference>
<dbReference type="GO" id="GO:0005737">
    <property type="term" value="C:cytoplasm"/>
    <property type="evidence" value="ECO:0007669"/>
    <property type="project" value="TreeGrafter"/>
</dbReference>
<dbReference type="GO" id="GO:0005813">
    <property type="term" value="C:centrosome"/>
    <property type="evidence" value="ECO:0007669"/>
    <property type="project" value="TreeGrafter"/>
</dbReference>
<dbReference type="InterPro" id="IPR019734">
    <property type="entry name" value="TPR_rpt"/>
</dbReference>
<evidence type="ECO:0000313" key="3">
    <source>
        <dbReference type="EMBL" id="KAF0731540.1"/>
    </source>
</evidence>
<dbReference type="SUPFAM" id="SSF48371">
    <property type="entry name" value="ARM repeat"/>
    <property type="match status" value="1"/>
</dbReference>
<dbReference type="Pfam" id="PF13432">
    <property type="entry name" value="TPR_16"/>
    <property type="match status" value="1"/>
</dbReference>
<comment type="caution">
    <text evidence="3">The sequence shown here is derived from an EMBL/GenBank/DDBJ whole genome shotgun (WGS) entry which is preliminary data.</text>
</comment>
<evidence type="ECO:0000313" key="4">
    <source>
        <dbReference type="Proteomes" id="UP000481153"/>
    </source>
</evidence>
<dbReference type="PANTHER" id="PTHR46540">
    <property type="entry name" value="TETRATRICOPEPTIDE REPEAT PROTEIN 12"/>
    <property type="match status" value="1"/>
</dbReference>
<feature type="compositionally biased region" description="Basic and acidic residues" evidence="2">
    <location>
        <begin position="61"/>
        <end position="86"/>
    </location>
</feature>
<dbReference type="InterPro" id="IPR011990">
    <property type="entry name" value="TPR-like_helical_dom_sf"/>
</dbReference>
<dbReference type="Gene3D" id="1.25.10.10">
    <property type="entry name" value="Leucine-rich Repeat Variant"/>
    <property type="match status" value="1"/>
</dbReference>
<feature type="region of interest" description="Disordered" evidence="2">
    <location>
        <begin position="1"/>
        <end position="20"/>
    </location>
</feature>
<dbReference type="Proteomes" id="UP000481153">
    <property type="component" value="Unassembled WGS sequence"/>
</dbReference>
<feature type="repeat" description="TPR" evidence="1">
    <location>
        <begin position="230"/>
        <end position="263"/>
    </location>
</feature>
<dbReference type="PANTHER" id="PTHR46540:SF1">
    <property type="entry name" value="TETRATRICOPEPTIDE REPEAT PROTEIN 12"/>
    <property type="match status" value="1"/>
</dbReference>
<gene>
    <name evidence="3" type="ORF">Ae201684_011165</name>
</gene>
<feature type="region of interest" description="Disordered" evidence="2">
    <location>
        <begin position="39"/>
        <end position="86"/>
    </location>
</feature>